<dbReference type="InParanoid" id="A0A409W3K2"/>
<evidence type="ECO:0000313" key="2">
    <source>
        <dbReference type="EMBL" id="PPQ73073.1"/>
    </source>
</evidence>
<proteinExistence type="predicted"/>
<dbReference type="InterPro" id="IPR000073">
    <property type="entry name" value="AB_hydrolase_1"/>
</dbReference>
<sequence>MLTTKVTDNIEFAYHDSGAPPNKEDYETIIVIHGHTYHSGTFSPMLQASSSLGYRVILPNRRLYPGSTPYTKEELASFEPTASPDATTAEFLKQGEYLLLFVNNVIKEHGLKKVLLVGWSLGTAFLNITVCAITAVSEEVKAHLQGSVKAIIWWDPPSSTHGIPDPPSGGWLPLTDETIPPEQRAQAFGMWLTEYYPHPNLEKKDCHTLIYKVTPPVKPASFTGLPFEELLTKIDLTAGVNGDNYIGYPHFLPAITKARELAFFSPEVRKAWGNIPFSVIYGEESPYNVQWAIWQLEAEAEKTGLPLKFKSMPGANHFAMHDFTNLAFNTLHACL</sequence>
<keyword evidence="3" id="KW-1185">Reference proteome</keyword>
<comment type="caution">
    <text evidence="2">The sequence shown here is derived from an EMBL/GenBank/DDBJ whole genome shotgun (WGS) entry which is preliminary data.</text>
</comment>
<dbReference type="SUPFAM" id="SSF53474">
    <property type="entry name" value="alpha/beta-Hydrolases"/>
    <property type="match status" value="1"/>
</dbReference>
<feature type="domain" description="AB hydrolase-1" evidence="1">
    <location>
        <begin position="29"/>
        <end position="321"/>
    </location>
</feature>
<dbReference type="InterPro" id="IPR029058">
    <property type="entry name" value="AB_hydrolase_fold"/>
</dbReference>
<dbReference type="EMBL" id="NHYE01005424">
    <property type="protein sequence ID" value="PPQ73073.1"/>
    <property type="molecule type" value="Genomic_DNA"/>
</dbReference>
<dbReference type="Pfam" id="PF12697">
    <property type="entry name" value="Abhydrolase_6"/>
    <property type="match status" value="1"/>
</dbReference>
<organism evidence="2 3">
    <name type="scientific">Gymnopilus dilepis</name>
    <dbReference type="NCBI Taxonomy" id="231916"/>
    <lineage>
        <taxon>Eukaryota</taxon>
        <taxon>Fungi</taxon>
        <taxon>Dikarya</taxon>
        <taxon>Basidiomycota</taxon>
        <taxon>Agaricomycotina</taxon>
        <taxon>Agaricomycetes</taxon>
        <taxon>Agaricomycetidae</taxon>
        <taxon>Agaricales</taxon>
        <taxon>Agaricineae</taxon>
        <taxon>Hymenogastraceae</taxon>
        <taxon>Gymnopilus</taxon>
    </lineage>
</organism>
<accession>A0A409W3K2</accession>
<protein>
    <recommendedName>
        <fullName evidence="1">AB hydrolase-1 domain-containing protein</fullName>
    </recommendedName>
</protein>
<evidence type="ECO:0000313" key="3">
    <source>
        <dbReference type="Proteomes" id="UP000284706"/>
    </source>
</evidence>
<dbReference type="OrthoDB" id="3251587at2759"/>
<gene>
    <name evidence="2" type="ORF">CVT26_014639</name>
</gene>
<name>A0A409W3K2_9AGAR</name>
<reference evidence="2 3" key="1">
    <citation type="journal article" date="2018" name="Evol. Lett.">
        <title>Horizontal gene cluster transfer increased hallucinogenic mushroom diversity.</title>
        <authorList>
            <person name="Reynolds H.T."/>
            <person name="Vijayakumar V."/>
            <person name="Gluck-Thaler E."/>
            <person name="Korotkin H.B."/>
            <person name="Matheny P.B."/>
            <person name="Slot J.C."/>
        </authorList>
    </citation>
    <scope>NUCLEOTIDE SEQUENCE [LARGE SCALE GENOMIC DNA]</scope>
    <source>
        <strain evidence="2 3">SRW20</strain>
    </source>
</reference>
<dbReference type="Gene3D" id="3.40.50.1820">
    <property type="entry name" value="alpha/beta hydrolase"/>
    <property type="match status" value="1"/>
</dbReference>
<dbReference type="Proteomes" id="UP000284706">
    <property type="component" value="Unassembled WGS sequence"/>
</dbReference>
<dbReference type="AlphaFoldDB" id="A0A409W3K2"/>
<evidence type="ECO:0000259" key="1">
    <source>
        <dbReference type="Pfam" id="PF12697"/>
    </source>
</evidence>